<name>A0A563W0F7_9CYAN</name>
<dbReference type="InterPro" id="IPR038770">
    <property type="entry name" value="Na+/solute_symporter_sf"/>
</dbReference>
<dbReference type="PANTHER" id="PTHR43057:SF1">
    <property type="entry name" value="ARSENICAL-RESISTANCE PROTEIN 3"/>
    <property type="match status" value="1"/>
</dbReference>
<dbReference type="InterPro" id="IPR004706">
    <property type="entry name" value="Arsenical-R_Acr3"/>
</dbReference>
<feature type="transmembrane region" description="Helical" evidence="9">
    <location>
        <begin position="93"/>
        <end position="120"/>
    </location>
</feature>
<feature type="transmembrane region" description="Helical" evidence="9">
    <location>
        <begin position="275"/>
        <end position="298"/>
    </location>
</feature>
<accession>A0A563W0F7</accession>
<feature type="transmembrane region" description="Helical" evidence="9">
    <location>
        <begin position="26"/>
        <end position="48"/>
    </location>
</feature>
<dbReference type="Proteomes" id="UP000320055">
    <property type="component" value="Unassembled WGS sequence"/>
</dbReference>
<feature type="transmembrane region" description="Helical" evidence="9">
    <location>
        <begin position="310"/>
        <end position="330"/>
    </location>
</feature>
<feature type="transmembrane region" description="Helical" evidence="9">
    <location>
        <begin position="206"/>
        <end position="229"/>
    </location>
</feature>
<dbReference type="OrthoDB" id="9771457at2"/>
<keyword evidence="6 8" id="KW-1133">Transmembrane helix</keyword>
<keyword evidence="5 8" id="KW-0812">Transmembrane</keyword>
<evidence type="ECO:0000256" key="3">
    <source>
        <dbReference type="ARBA" id="ARBA00022448"/>
    </source>
</evidence>
<keyword evidence="11" id="KW-1185">Reference proteome</keyword>
<evidence type="ECO:0000256" key="7">
    <source>
        <dbReference type="ARBA" id="ARBA00023136"/>
    </source>
</evidence>
<feature type="transmembrane region" description="Helical" evidence="9">
    <location>
        <begin position="336"/>
        <end position="358"/>
    </location>
</feature>
<evidence type="ECO:0008006" key="12">
    <source>
        <dbReference type="Google" id="ProtNLM"/>
    </source>
</evidence>
<dbReference type="GO" id="GO:0015297">
    <property type="term" value="F:antiporter activity"/>
    <property type="evidence" value="ECO:0007669"/>
    <property type="project" value="UniProtKB-UniRule"/>
</dbReference>
<evidence type="ECO:0000256" key="1">
    <source>
        <dbReference type="ARBA" id="ARBA00004651"/>
    </source>
</evidence>
<reference evidence="10 11" key="1">
    <citation type="submission" date="2019-01" db="EMBL/GenBank/DDBJ databases">
        <authorList>
            <person name="Brito A."/>
        </authorList>
    </citation>
    <scope>NUCLEOTIDE SEQUENCE [LARGE SCALE GENOMIC DNA]</scope>
    <source>
        <strain evidence="10">1</strain>
    </source>
</reference>
<keyword evidence="3 8" id="KW-0813">Transport</keyword>
<gene>
    <name evidence="10" type="ORF">H1P_570002</name>
</gene>
<proteinExistence type="inferred from homology"/>
<organism evidence="10 11">
    <name type="scientific">Hyella patelloides LEGE 07179</name>
    <dbReference type="NCBI Taxonomy" id="945734"/>
    <lineage>
        <taxon>Bacteria</taxon>
        <taxon>Bacillati</taxon>
        <taxon>Cyanobacteriota</taxon>
        <taxon>Cyanophyceae</taxon>
        <taxon>Pleurocapsales</taxon>
        <taxon>Hyellaceae</taxon>
        <taxon>Hyella</taxon>
    </lineage>
</organism>
<evidence type="ECO:0000313" key="10">
    <source>
        <dbReference type="EMBL" id="VEP17202.1"/>
    </source>
</evidence>
<evidence type="ECO:0000256" key="6">
    <source>
        <dbReference type="ARBA" id="ARBA00022989"/>
    </source>
</evidence>
<keyword evidence="7 8" id="KW-0472">Membrane</keyword>
<feature type="transmembrane region" description="Helical" evidence="9">
    <location>
        <begin position="140"/>
        <end position="160"/>
    </location>
</feature>
<dbReference type="GO" id="GO:0015104">
    <property type="term" value="F:antimonite transmembrane transporter activity"/>
    <property type="evidence" value="ECO:0007669"/>
    <property type="project" value="TreeGrafter"/>
</dbReference>
<dbReference type="AlphaFoldDB" id="A0A563W0F7"/>
<evidence type="ECO:0000256" key="9">
    <source>
        <dbReference type="SAM" id="Phobius"/>
    </source>
</evidence>
<evidence type="ECO:0000313" key="11">
    <source>
        <dbReference type="Proteomes" id="UP000320055"/>
    </source>
</evidence>
<evidence type="ECO:0000256" key="4">
    <source>
        <dbReference type="ARBA" id="ARBA00022475"/>
    </source>
</evidence>
<dbReference type="Gene3D" id="1.20.1530.20">
    <property type="match status" value="1"/>
</dbReference>
<dbReference type="RefSeq" id="WP_144866866.1">
    <property type="nucleotide sequence ID" value="NZ_LR213816.1"/>
</dbReference>
<evidence type="ECO:0000256" key="8">
    <source>
        <dbReference type="PIRNR" id="PIRNR005508"/>
    </source>
</evidence>
<comment type="subcellular location">
    <subcellularLocation>
        <location evidence="1 8">Cell membrane</location>
        <topology evidence="1 8">Multi-pass membrane protein</topology>
    </subcellularLocation>
</comment>
<sequence>MSLESPSINAKAVKAGSQLSFFEKYLTLWVALCIAAGIALGRIFPGIAQTLDGMSIYNVSIPIAICLFFMMYPIMVKIDFSQSVQAVRSPKPVFLTLVINWLIKPFTMVVFAQFFLGWLFQSWLSETEVIRGVEVTLANSYIAGAILLGIAPCTAMVLMWGYLSYSNQGHTLVMVAVNSLAMLFLYAPLGKLLLAANNLSVPWETIVLSVLIYVGLPLIAGIFSRYWIFRYKGRRWFEEKFLEYLSPIAIASLLFTLVLMFAFKGELIVNNPLHILLIAVPLFLQTNFIFFITYVAALKLGLDYEDAAPAALIGASNHFEVAIATAVILFGLNSGAALATVVGVLIEVPVMLVLVEFCKRTANWFPRHPEKATLLDPRCMSPYR</sequence>
<dbReference type="InterPro" id="IPR002657">
    <property type="entry name" value="BilAc:Na_symport/Acr3"/>
</dbReference>
<keyword evidence="4 8" id="KW-1003">Cell membrane</keyword>
<dbReference type="GO" id="GO:0015105">
    <property type="term" value="F:arsenite transmembrane transporter activity"/>
    <property type="evidence" value="ECO:0007669"/>
    <property type="project" value="TreeGrafter"/>
</dbReference>
<dbReference type="FunFam" id="1.20.1530.20:FF:000020">
    <property type="entry name" value="Arsenical-resistance membrane protein"/>
    <property type="match status" value="1"/>
</dbReference>
<dbReference type="PANTHER" id="PTHR43057">
    <property type="entry name" value="ARSENITE EFFLUX TRANSPORTER"/>
    <property type="match status" value="1"/>
</dbReference>
<dbReference type="GO" id="GO:0005886">
    <property type="term" value="C:plasma membrane"/>
    <property type="evidence" value="ECO:0007669"/>
    <property type="project" value="UniProtKB-SubCell"/>
</dbReference>
<dbReference type="EMBL" id="CAACVJ010000523">
    <property type="protein sequence ID" value="VEP17202.1"/>
    <property type="molecule type" value="Genomic_DNA"/>
</dbReference>
<dbReference type="Pfam" id="PF01758">
    <property type="entry name" value="SBF"/>
    <property type="match status" value="1"/>
</dbReference>
<protein>
    <recommendedName>
        <fullName evidence="12">Arsenical-resistance protein</fullName>
    </recommendedName>
</protein>
<feature type="transmembrane region" description="Helical" evidence="9">
    <location>
        <begin position="241"/>
        <end position="263"/>
    </location>
</feature>
<dbReference type="NCBIfam" id="TIGR00832">
    <property type="entry name" value="acr3"/>
    <property type="match status" value="1"/>
</dbReference>
<feature type="transmembrane region" description="Helical" evidence="9">
    <location>
        <begin position="172"/>
        <end position="194"/>
    </location>
</feature>
<feature type="transmembrane region" description="Helical" evidence="9">
    <location>
        <begin position="54"/>
        <end position="72"/>
    </location>
</feature>
<evidence type="ECO:0000256" key="5">
    <source>
        <dbReference type="ARBA" id="ARBA00022692"/>
    </source>
</evidence>
<evidence type="ECO:0000256" key="2">
    <source>
        <dbReference type="ARBA" id="ARBA00010110"/>
    </source>
</evidence>
<dbReference type="PIRSF" id="PIRSF005508">
    <property type="entry name" value="Acr3"/>
    <property type="match status" value="1"/>
</dbReference>
<comment type="similarity">
    <text evidence="2 8">Belongs to the arsenical resistance-3 (ACR3) (TC 2.A.59) family.</text>
</comment>